<reference evidence="2" key="2">
    <citation type="submission" date="2016-06" db="EMBL/GenBank/DDBJ databases">
        <title>The genome of a short-lived fish provides insights into sex chromosome evolution and the genetic control of aging.</title>
        <authorList>
            <person name="Reichwald K."/>
            <person name="Felder M."/>
            <person name="Petzold A."/>
            <person name="Koch P."/>
            <person name="Groth M."/>
            <person name="Platzer M."/>
        </authorList>
    </citation>
    <scope>NUCLEOTIDE SEQUENCE</scope>
    <source>
        <tissue evidence="2">Brain</tissue>
    </source>
</reference>
<reference evidence="2" key="1">
    <citation type="submission" date="2016-05" db="EMBL/GenBank/DDBJ databases">
        <authorList>
            <person name="Lavstsen T."/>
            <person name="Jespersen J.S."/>
        </authorList>
    </citation>
    <scope>NUCLEOTIDE SEQUENCE</scope>
    <source>
        <tissue evidence="2">Brain</tissue>
    </source>
</reference>
<dbReference type="EMBL" id="HADY01019929">
    <property type="protein sequence ID" value="SBP58414.1"/>
    <property type="molecule type" value="Transcribed_RNA"/>
</dbReference>
<feature type="non-terminal residue" evidence="2">
    <location>
        <position position="101"/>
    </location>
</feature>
<sequence length="101" mass="11433">MRQNDPLPAIGPSEPERVLHMMRLKENKTLRSPGTDERVRGSLHTQPGGAFLPRQRNPAAPTLSHRAPPTATGTGPSDRAHKYEKKKTRDDKMKFLKNWKL</sequence>
<organism evidence="2">
    <name type="scientific">Nothobranchius furzeri</name>
    <name type="common">Turquoise killifish</name>
    <dbReference type="NCBI Taxonomy" id="105023"/>
    <lineage>
        <taxon>Eukaryota</taxon>
        <taxon>Metazoa</taxon>
        <taxon>Chordata</taxon>
        <taxon>Craniata</taxon>
        <taxon>Vertebrata</taxon>
        <taxon>Euteleostomi</taxon>
        <taxon>Actinopterygii</taxon>
        <taxon>Neopterygii</taxon>
        <taxon>Teleostei</taxon>
        <taxon>Neoteleostei</taxon>
        <taxon>Acanthomorphata</taxon>
        <taxon>Ovalentaria</taxon>
        <taxon>Atherinomorphae</taxon>
        <taxon>Cyprinodontiformes</taxon>
        <taxon>Nothobranchiidae</taxon>
        <taxon>Nothobranchius</taxon>
    </lineage>
</organism>
<feature type="region of interest" description="Disordered" evidence="1">
    <location>
        <begin position="26"/>
        <end position="101"/>
    </location>
</feature>
<evidence type="ECO:0000313" key="2">
    <source>
        <dbReference type="EMBL" id="SBP58414.1"/>
    </source>
</evidence>
<name>A0A1A8ATP7_NOTFU</name>
<proteinExistence type="predicted"/>
<dbReference type="AlphaFoldDB" id="A0A1A8ATP7"/>
<protein>
    <submittedName>
        <fullName evidence="2">Uncharacterized protein</fullName>
    </submittedName>
</protein>
<gene>
    <name evidence="2" type="primary">Nfu_g_1_022669</name>
</gene>
<evidence type="ECO:0000256" key="1">
    <source>
        <dbReference type="SAM" id="MobiDB-lite"/>
    </source>
</evidence>
<accession>A0A1A8ATP7</accession>
<feature type="compositionally biased region" description="Basic and acidic residues" evidence="1">
    <location>
        <begin position="26"/>
        <end position="40"/>
    </location>
</feature>